<dbReference type="RefSeq" id="WP_285609889.1">
    <property type="nucleotide sequence ID" value="NZ_BSDC01000003.1"/>
</dbReference>
<name>A0ABQ5Q1E0_9BACT</name>
<dbReference type="PANTHER" id="PTHR43464">
    <property type="entry name" value="METHYLTRANSFERASE"/>
    <property type="match status" value="1"/>
</dbReference>
<evidence type="ECO:0000259" key="4">
    <source>
        <dbReference type="Pfam" id="PF13649"/>
    </source>
</evidence>
<keyword evidence="6" id="KW-1185">Reference proteome</keyword>
<comment type="caution">
    <text evidence="5">The sequence shown here is derived from an EMBL/GenBank/DDBJ whole genome shotgun (WGS) entry which is preliminary data.</text>
</comment>
<reference evidence="5" key="1">
    <citation type="journal article" date="2023" name="Antonie Van Leeuwenhoek">
        <title>Mesoterricola silvestris gen. nov., sp. nov., Mesoterricola sediminis sp. nov., Geothrix oryzae sp. nov., Geothrix edaphica sp. nov., Geothrix rubra sp. nov., and Geothrix limicola sp. nov., six novel members of Acidobacteriota isolated from soils.</title>
        <authorList>
            <person name="Itoh H."/>
            <person name="Sugisawa Y."/>
            <person name="Mise K."/>
            <person name="Xu Z."/>
            <person name="Kuniyasu M."/>
            <person name="Ushijima N."/>
            <person name="Kawano K."/>
            <person name="Kobayashi E."/>
            <person name="Shiratori Y."/>
            <person name="Masuda Y."/>
            <person name="Senoo K."/>
        </authorList>
    </citation>
    <scope>NUCLEOTIDE SEQUENCE</scope>
    <source>
        <strain evidence="5">Red802</strain>
    </source>
</reference>
<dbReference type="EMBL" id="BSDC01000003">
    <property type="protein sequence ID" value="GLH68159.1"/>
    <property type="molecule type" value="Genomic_DNA"/>
</dbReference>
<dbReference type="Gene3D" id="3.40.50.150">
    <property type="entry name" value="Vaccinia Virus protein VP39"/>
    <property type="match status" value="1"/>
</dbReference>
<dbReference type="PANTHER" id="PTHR43464:SF19">
    <property type="entry name" value="UBIQUINONE BIOSYNTHESIS O-METHYLTRANSFERASE, MITOCHONDRIAL"/>
    <property type="match status" value="1"/>
</dbReference>
<dbReference type="InterPro" id="IPR041698">
    <property type="entry name" value="Methyltransf_25"/>
</dbReference>
<keyword evidence="3" id="KW-0949">S-adenosyl-L-methionine</keyword>
<keyword evidence="2" id="KW-0808">Transferase</keyword>
<evidence type="ECO:0000256" key="2">
    <source>
        <dbReference type="ARBA" id="ARBA00022679"/>
    </source>
</evidence>
<dbReference type="Proteomes" id="UP001165044">
    <property type="component" value="Unassembled WGS sequence"/>
</dbReference>
<dbReference type="Pfam" id="PF13649">
    <property type="entry name" value="Methyltransf_25"/>
    <property type="match status" value="1"/>
</dbReference>
<evidence type="ECO:0000313" key="5">
    <source>
        <dbReference type="EMBL" id="GLH68159.1"/>
    </source>
</evidence>
<evidence type="ECO:0000313" key="6">
    <source>
        <dbReference type="Proteomes" id="UP001165044"/>
    </source>
</evidence>
<evidence type="ECO:0000256" key="1">
    <source>
        <dbReference type="ARBA" id="ARBA00022603"/>
    </source>
</evidence>
<dbReference type="Gene3D" id="2.20.130.10">
    <property type="entry name" value="CAC2371-like domains"/>
    <property type="match status" value="1"/>
</dbReference>
<gene>
    <name evidence="5" type="ORF">GETHED_25230</name>
</gene>
<feature type="domain" description="Methyltransferase" evidence="4">
    <location>
        <begin position="42"/>
        <end position="135"/>
    </location>
</feature>
<protein>
    <recommendedName>
        <fullName evidence="4">Methyltransferase domain-containing protein</fullName>
    </recommendedName>
</protein>
<dbReference type="SUPFAM" id="SSF53335">
    <property type="entry name" value="S-adenosyl-L-methionine-dependent methyltransferases"/>
    <property type="match status" value="1"/>
</dbReference>
<accession>A0ABQ5Q1E0</accession>
<sequence length="254" mass="27824">MEPGRDRYGRLSYRSLIAWPERLKREEPLLRRVLEGGPSRRVLDLGCGSGEHARFLAALGFEATGVDASPSQVEAAREADPEGRYVLGSLTALADLVEPGFGGALCVGNTLPHLTEEDDLRRCFEGLASRLLPGGVFLLQVLNYDRILDRGERTFPVMVRPGEEGAETVFLRLMTPHADGRVTFTPAHLRWRPGAEPPLELVSAEEVQLRGWRRAEIETLLTAAGFAVRETLGAMTGEPWNPTSADLVVVAARS</sequence>
<organism evidence="5 6">
    <name type="scientific">Geothrix edaphica</name>
    <dbReference type="NCBI Taxonomy" id="2927976"/>
    <lineage>
        <taxon>Bacteria</taxon>
        <taxon>Pseudomonadati</taxon>
        <taxon>Acidobacteriota</taxon>
        <taxon>Holophagae</taxon>
        <taxon>Holophagales</taxon>
        <taxon>Holophagaceae</taxon>
        <taxon>Geothrix</taxon>
    </lineage>
</organism>
<dbReference type="InterPro" id="IPR029063">
    <property type="entry name" value="SAM-dependent_MTases_sf"/>
</dbReference>
<proteinExistence type="predicted"/>
<dbReference type="CDD" id="cd02440">
    <property type="entry name" value="AdoMet_MTases"/>
    <property type="match status" value="1"/>
</dbReference>
<evidence type="ECO:0000256" key="3">
    <source>
        <dbReference type="ARBA" id="ARBA00022691"/>
    </source>
</evidence>
<keyword evidence="1" id="KW-0489">Methyltransferase</keyword>